<evidence type="ECO:0000256" key="5">
    <source>
        <dbReference type="ARBA" id="ARBA00022685"/>
    </source>
</evidence>
<name>A0A803J912_XENTR</name>
<dbReference type="GO" id="GO:0030424">
    <property type="term" value="C:axon"/>
    <property type="evidence" value="ECO:0000318"/>
    <property type="project" value="GO_Central"/>
</dbReference>
<reference evidence="10" key="1">
    <citation type="journal article" date="2010" name="Science">
        <title>The genome of the Western clawed frog Xenopus tropicalis.</title>
        <authorList>
            <person name="Hellsten U."/>
            <person name="Harland R.M."/>
            <person name="Gilchrist M.J."/>
            <person name="Hendrix D."/>
            <person name="Jurka J."/>
            <person name="Kapitonov V."/>
            <person name="Ovcharenko I."/>
            <person name="Putnam N.H."/>
            <person name="Shu S."/>
            <person name="Taher L."/>
            <person name="Blitz I.L."/>
            <person name="Blumberg B."/>
            <person name="Dichmann D.S."/>
            <person name="Dubchak I."/>
            <person name="Amaya E."/>
            <person name="Detter J.C."/>
            <person name="Fletcher R."/>
            <person name="Gerhard D.S."/>
            <person name="Goodstein D."/>
            <person name="Graves T."/>
            <person name="Grigoriev I.V."/>
            <person name="Grimwood J."/>
            <person name="Kawashima T."/>
            <person name="Lindquist E."/>
            <person name="Lucas S.M."/>
            <person name="Mead P.E."/>
            <person name="Mitros T."/>
            <person name="Ogino H."/>
            <person name="Ohta Y."/>
            <person name="Poliakov A.V."/>
            <person name="Pollet N."/>
            <person name="Robert J."/>
            <person name="Salamov A."/>
            <person name="Sater A.K."/>
            <person name="Schmutz J."/>
            <person name="Terry A."/>
            <person name="Vize P.D."/>
            <person name="Warren W.C."/>
            <person name="Wells D."/>
            <person name="Wills A."/>
            <person name="Wilson R.K."/>
            <person name="Zimmerman L.B."/>
            <person name="Zorn A.M."/>
            <person name="Grainger R."/>
            <person name="Grammer T."/>
            <person name="Khokha M.K."/>
            <person name="Richardson P.M."/>
            <person name="Rokhsar D.S."/>
        </authorList>
    </citation>
    <scope>NUCLEOTIDE SEQUENCE [LARGE SCALE GENOMIC DNA]</scope>
    <source>
        <strain evidence="10">Nigerian</strain>
    </source>
</reference>
<keyword evidence="4" id="KW-0765">Sulfation</keyword>
<dbReference type="Pfam" id="PF00918">
    <property type="entry name" value="Gastrin"/>
    <property type="match status" value="1"/>
</dbReference>
<evidence type="ECO:0000313" key="11">
    <source>
        <dbReference type="Proteomes" id="UP000008143"/>
    </source>
</evidence>
<dbReference type="Xenbase" id="XB-GENE-495439">
    <property type="gene designation" value="cck"/>
</dbReference>
<evidence type="ECO:0000313" key="13">
    <source>
        <dbReference type="RefSeq" id="XP_004915416.1"/>
    </source>
</evidence>
<dbReference type="CTD" id="885"/>
<dbReference type="GeneTree" id="ENSGT00390000003571"/>
<evidence type="ECO:0000313" key="12">
    <source>
        <dbReference type="RefSeq" id="XP_002943003.1"/>
    </source>
</evidence>
<dbReference type="AGR" id="Xenbase:XB-GENE-495439"/>
<proteinExistence type="inferred from homology"/>
<dbReference type="Ensembl" id="ENSXETT00000115310">
    <property type="protein sequence ID" value="ENSXETP00000104354"/>
    <property type="gene ID" value="ENSXETG00000048244"/>
</dbReference>
<keyword evidence="11" id="KW-1185">Reference proteome</keyword>
<dbReference type="GO" id="GO:0005184">
    <property type="term" value="F:neuropeptide hormone activity"/>
    <property type="evidence" value="ECO:0000318"/>
    <property type="project" value="GO_Central"/>
</dbReference>
<comment type="similarity">
    <text evidence="2 7">Belongs to the gastrin/cholecystokinin family.</text>
</comment>
<dbReference type="GO" id="GO:0007586">
    <property type="term" value="P:digestion"/>
    <property type="evidence" value="ECO:0000318"/>
    <property type="project" value="GO_Central"/>
</dbReference>
<dbReference type="PANTHER" id="PTHR10786:SF0">
    <property type="entry name" value="CHOLECYSTOKININ"/>
    <property type="match status" value="1"/>
</dbReference>
<dbReference type="OMA" id="GSHNENP"/>
<keyword evidence="8" id="KW-0732">Signal</keyword>
<dbReference type="PANTHER" id="PTHR10786">
    <property type="entry name" value="CHOLECYSTOKININ"/>
    <property type="match status" value="1"/>
</dbReference>
<evidence type="ECO:0000256" key="4">
    <source>
        <dbReference type="ARBA" id="ARBA00022641"/>
    </source>
</evidence>
<dbReference type="GO" id="GO:0005615">
    <property type="term" value="C:extracellular space"/>
    <property type="evidence" value="ECO:0000318"/>
    <property type="project" value="GO_Central"/>
</dbReference>
<organism evidence="10">
    <name type="scientific">Xenopus tropicalis</name>
    <name type="common">Western clawed frog</name>
    <name type="synonym">Silurana tropicalis</name>
    <dbReference type="NCBI Taxonomy" id="8364"/>
    <lineage>
        <taxon>Eukaryota</taxon>
        <taxon>Metazoa</taxon>
        <taxon>Chordata</taxon>
        <taxon>Craniata</taxon>
        <taxon>Vertebrata</taxon>
        <taxon>Euteleostomi</taxon>
        <taxon>Amphibia</taxon>
        <taxon>Batrachia</taxon>
        <taxon>Anura</taxon>
        <taxon>Pipoidea</taxon>
        <taxon>Pipidae</taxon>
        <taxon>Xenopodinae</taxon>
        <taxon>Xenopus</taxon>
        <taxon>Silurana</taxon>
    </lineage>
</organism>
<feature type="chain" id="PRO_5044662799" evidence="8">
    <location>
        <begin position="21"/>
        <end position="128"/>
    </location>
</feature>
<keyword evidence="6" id="KW-0027">Amidation</keyword>
<dbReference type="PROSITE" id="PS00259">
    <property type="entry name" value="GASTRIN"/>
    <property type="match status" value="1"/>
</dbReference>
<dbReference type="InterPro" id="IPR015499">
    <property type="entry name" value="CCK-like"/>
</dbReference>
<dbReference type="Ensembl" id="ENSXETT00000123607">
    <property type="protein sequence ID" value="ENSXETP00000108574"/>
    <property type="gene ID" value="ENSXETG00000048244"/>
</dbReference>
<evidence type="ECO:0000256" key="3">
    <source>
        <dbReference type="ARBA" id="ARBA00022525"/>
    </source>
</evidence>
<accession>A0A803J912</accession>
<dbReference type="GeneID" id="100497815"/>
<dbReference type="KEGG" id="xtr:100497815"/>
<evidence type="ECO:0000256" key="6">
    <source>
        <dbReference type="ARBA" id="ARBA00022815"/>
    </source>
</evidence>
<evidence type="ECO:0000256" key="7">
    <source>
        <dbReference type="RuleBase" id="RU004362"/>
    </source>
</evidence>
<dbReference type="SMART" id="SM00029">
    <property type="entry name" value="GASTRIN"/>
    <property type="match status" value="1"/>
</dbReference>
<dbReference type="Proteomes" id="UP000008143">
    <property type="component" value="Chromosome 6"/>
</dbReference>
<evidence type="ECO:0000313" key="14">
    <source>
        <dbReference type="Xenbase" id="XB-GENE-495439"/>
    </source>
</evidence>
<evidence type="ECO:0000256" key="8">
    <source>
        <dbReference type="SAM" id="SignalP"/>
    </source>
</evidence>
<dbReference type="Reactome" id="R-XTR-416476">
    <property type="pathway name" value="G alpha (q) signalling events"/>
</dbReference>
<dbReference type="AlphaFoldDB" id="A0A803J912"/>
<reference evidence="10" key="2">
    <citation type="submission" date="2021-03" db="UniProtKB">
        <authorList>
            <consortium name="Ensembl"/>
        </authorList>
    </citation>
    <scope>IDENTIFICATION</scope>
</reference>
<gene>
    <name evidence="10 12 13 14" type="primary">cck</name>
</gene>
<dbReference type="RefSeq" id="XP_004915416.1">
    <property type="nucleotide sequence ID" value="XM_004915359.3"/>
</dbReference>
<dbReference type="InterPro" id="IPR001651">
    <property type="entry name" value="Gastrin/CCK"/>
</dbReference>
<evidence type="ECO:0000313" key="10">
    <source>
        <dbReference type="Ensembl" id="ENSXETP00000104354"/>
    </source>
</evidence>
<sequence length="128" mass="14346">MYSGICICLLLAVLSVSSKAHETTGSLSDDAVGTEMDQLNLSQFPRYARASSAGQKKSFQRADGDQRSNIGNVLVKYLQQSRKAGPSGRYVVLPNRPVFDQPHRINDRDYMGWMDFGRRSAEEYEYSS</sequence>
<dbReference type="OrthoDB" id="9862982at2759"/>
<keyword evidence="5" id="KW-0165">Cleavage on pair of basic residues</keyword>
<feature type="signal peptide" evidence="8">
    <location>
        <begin position="1"/>
        <end position="20"/>
    </location>
</feature>
<evidence type="ECO:0000256" key="1">
    <source>
        <dbReference type="ARBA" id="ARBA00004613"/>
    </source>
</evidence>
<evidence type="ECO:0000256" key="2">
    <source>
        <dbReference type="ARBA" id="ARBA00006273"/>
    </source>
</evidence>
<protein>
    <submittedName>
        <fullName evidence="10 12 13">Cholecystokinin</fullName>
    </submittedName>
</protein>
<comment type="subcellular location">
    <subcellularLocation>
        <location evidence="1 7">Secreted</location>
    </subcellularLocation>
</comment>
<feature type="domain" description="Gastrin/cholecystokinin peptide hormone" evidence="9">
    <location>
        <begin position="3"/>
        <end position="128"/>
    </location>
</feature>
<evidence type="ECO:0000259" key="9">
    <source>
        <dbReference type="Pfam" id="PF00918"/>
    </source>
</evidence>
<dbReference type="RefSeq" id="XP_002943003.1">
    <property type="nucleotide sequence ID" value="XM_002942957.4"/>
</dbReference>
<reference evidence="12 13" key="3">
    <citation type="submission" date="2025-04" db="UniProtKB">
        <authorList>
            <consortium name="RefSeq"/>
        </authorList>
    </citation>
    <scope>IDENTIFICATION</scope>
    <source>
        <strain evidence="12 13">Nigerian</strain>
        <tissue evidence="12 13">Liver and blood</tissue>
    </source>
</reference>
<dbReference type="Ensembl" id="ENSXETT00000105450">
    <property type="protein sequence ID" value="ENSXETP00000102647"/>
    <property type="gene ID" value="ENSXETG00000048244"/>
</dbReference>
<dbReference type="Ensembl" id="ENSXETT00000117480">
    <property type="protein sequence ID" value="ENSXETP00000114957"/>
    <property type="gene ID" value="ENSXETG00000048244"/>
</dbReference>
<keyword evidence="3" id="KW-0964">Secreted</keyword>
<dbReference type="InterPro" id="IPR013152">
    <property type="entry name" value="Gastrin/cholecystokinin_CS"/>
</dbReference>